<dbReference type="SUPFAM" id="SSF51445">
    <property type="entry name" value="(Trans)glycosidases"/>
    <property type="match status" value="1"/>
</dbReference>
<dbReference type="EMBL" id="FOLW01000002">
    <property type="protein sequence ID" value="SFC43418.1"/>
    <property type="molecule type" value="Genomic_DNA"/>
</dbReference>
<comment type="caution">
    <text evidence="14">The sequence shown here is derived from an EMBL/GenBank/DDBJ whole genome shotgun (WGS) entry which is preliminary data.</text>
</comment>
<dbReference type="Gene3D" id="3.20.20.80">
    <property type="entry name" value="Glycosidases"/>
    <property type="match status" value="1"/>
</dbReference>
<dbReference type="Pfam" id="PF21226">
    <property type="entry name" value="MalQ_N"/>
    <property type="match status" value="1"/>
</dbReference>
<dbReference type="InterPro" id="IPR017853">
    <property type="entry name" value="GH"/>
</dbReference>
<dbReference type="Pfam" id="PF02446">
    <property type="entry name" value="Glyco_hydro_77"/>
    <property type="match status" value="1"/>
</dbReference>
<dbReference type="RefSeq" id="WP_074821114.1">
    <property type="nucleotide sequence ID" value="NZ_FOLW01000002.1"/>
</dbReference>
<dbReference type="FunFam" id="3.20.20.80:FF:000082">
    <property type="entry name" value="4-alpha-glucanotransferase"/>
    <property type="match status" value="1"/>
</dbReference>
<keyword evidence="9 12" id="KW-0119">Carbohydrate metabolism</keyword>
<dbReference type="PANTHER" id="PTHR32438">
    <property type="entry name" value="4-ALPHA-GLUCANOTRANSFERASE DPE1, CHLOROPLASTIC/AMYLOPLASTIC"/>
    <property type="match status" value="1"/>
</dbReference>
<evidence type="ECO:0000259" key="13">
    <source>
        <dbReference type="Pfam" id="PF21226"/>
    </source>
</evidence>
<evidence type="ECO:0000256" key="8">
    <source>
        <dbReference type="ARBA" id="ARBA00022679"/>
    </source>
</evidence>
<sequence length="707" mass="80226">MDKLPPSPIVSDIPATNRKLDLAGIATSYINAKGQHEVIHPDIRERLFSAMAASETQVDHSVISPVKVFYYGSEYQLILNQPGEYQWHLQLEDLSLVALPYEQPYHGETQSTDIAITLPSSLPLGYHQLILNSPTGNWQCKVIITPERCFEPSSLLNGERLWGSCIQLYSLRSETNWGIGDFSDLKHALREIAQRGGAFIGLNPIHALYPANPQSASPYSPSSRNWLNIIYIDVMAVPEFQQNEAAQHWLHNEPIQQRLREARETVLVDYPQVMALKLEGLDLAYQQFKLLDERHERVQAFAYFQQNCAQALQQQAEFDALHGWLTAENKQMWGWPAWPVEYHDAANPAVRQFVQRHPDEVRFYAWLQWLAHTQLGECFALSQRQGMAIGLYRDLAVGVAEGGSDTWCDKTLYRMKASIGAPPDPLGPLGQNWGLPPMDPLILQQRAYQPFIDLLRDNMTHCGALRIDHVMSLLRLWWIPYGETADMGGYVTYPVDDLLAILALESQRQKCMVIGEDLGIVPPEIVHKLQQYGVYSYKVLYFEQAGINHFKLPQDYPAQSMATITTHDLPTLRSYWHAGDLELGESLGLYPDKATYNALRLSREENKRALIATLIECGLLTEKPQDMSMMTAELSYAIHQFIALSASLLVGLQPEDWLGIVMPVNVPGTTDQYPNWRRKLSCELQEMFEHPEVNELLKAVHSGREIA</sequence>
<organism evidence="14 15">
    <name type="scientific">Pragia fontium DSM 5563 = ATCC 49100</name>
    <dbReference type="NCBI Taxonomy" id="1122977"/>
    <lineage>
        <taxon>Bacteria</taxon>
        <taxon>Pseudomonadati</taxon>
        <taxon>Pseudomonadota</taxon>
        <taxon>Gammaproteobacteria</taxon>
        <taxon>Enterobacterales</taxon>
        <taxon>Budviciaceae</taxon>
        <taxon>Pragia</taxon>
    </lineage>
</organism>
<protein>
    <recommendedName>
        <fullName evidence="5 12">4-alpha-glucanotransferase</fullName>
        <ecNumber evidence="4 12">2.4.1.25</ecNumber>
    </recommendedName>
    <alternativeName>
        <fullName evidence="10 12">Amylomaltase</fullName>
    </alternativeName>
    <alternativeName>
        <fullName evidence="11 12">Disproportionating enzyme</fullName>
    </alternativeName>
</protein>
<evidence type="ECO:0000256" key="11">
    <source>
        <dbReference type="ARBA" id="ARBA00031501"/>
    </source>
</evidence>
<evidence type="ECO:0000256" key="7">
    <source>
        <dbReference type="ARBA" id="ARBA00022676"/>
    </source>
</evidence>
<keyword evidence="6" id="KW-0963">Cytoplasm</keyword>
<keyword evidence="8 12" id="KW-0808">Transferase</keyword>
<evidence type="ECO:0000256" key="2">
    <source>
        <dbReference type="ARBA" id="ARBA00004496"/>
    </source>
</evidence>
<reference evidence="14 15" key="1">
    <citation type="submission" date="2016-10" db="EMBL/GenBank/DDBJ databases">
        <authorList>
            <person name="Varghese N."/>
            <person name="Submissions S."/>
        </authorList>
    </citation>
    <scope>NUCLEOTIDE SEQUENCE [LARGE SCALE GENOMIC DNA]</scope>
    <source>
        <strain evidence="14 15">DSM 5563</strain>
    </source>
</reference>
<gene>
    <name evidence="14" type="ORF">SAMN02745723_102348</name>
</gene>
<evidence type="ECO:0000256" key="9">
    <source>
        <dbReference type="ARBA" id="ARBA00023277"/>
    </source>
</evidence>
<dbReference type="GO" id="GO:0005975">
    <property type="term" value="P:carbohydrate metabolic process"/>
    <property type="evidence" value="ECO:0007669"/>
    <property type="project" value="InterPro"/>
</dbReference>
<dbReference type="GO" id="GO:0004134">
    <property type="term" value="F:4-alpha-glucanotransferase activity"/>
    <property type="evidence" value="ECO:0007669"/>
    <property type="project" value="UniProtKB-EC"/>
</dbReference>
<evidence type="ECO:0000256" key="3">
    <source>
        <dbReference type="ARBA" id="ARBA00005684"/>
    </source>
</evidence>
<evidence type="ECO:0000256" key="5">
    <source>
        <dbReference type="ARBA" id="ARBA00020295"/>
    </source>
</evidence>
<dbReference type="AlphaFoldDB" id="A0AAJ4W9A0"/>
<dbReference type="GO" id="GO:0005737">
    <property type="term" value="C:cytoplasm"/>
    <property type="evidence" value="ECO:0007669"/>
    <property type="project" value="UniProtKB-SubCell"/>
</dbReference>
<evidence type="ECO:0000256" key="4">
    <source>
        <dbReference type="ARBA" id="ARBA00012560"/>
    </source>
</evidence>
<proteinExistence type="inferred from homology"/>
<dbReference type="NCBIfam" id="NF008274">
    <property type="entry name" value="PRK11052.1"/>
    <property type="match status" value="1"/>
</dbReference>
<keyword evidence="7 12" id="KW-0328">Glycosyltransferase</keyword>
<dbReference type="InterPro" id="IPR003385">
    <property type="entry name" value="Glyco_hydro_77"/>
</dbReference>
<dbReference type="InterPro" id="IPR048458">
    <property type="entry name" value="MalQ_N"/>
</dbReference>
<dbReference type="EC" id="2.4.1.25" evidence="4 12"/>
<dbReference type="NCBIfam" id="TIGR00217">
    <property type="entry name" value="malQ"/>
    <property type="match status" value="1"/>
</dbReference>
<name>A0AAJ4W9A0_9GAMM</name>
<dbReference type="Proteomes" id="UP000226420">
    <property type="component" value="Unassembled WGS sequence"/>
</dbReference>
<comment type="catalytic activity">
    <reaction evidence="1 12">
        <text>Transfers a segment of a (1-&gt;4)-alpha-D-glucan to a new position in an acceptor, which may be glucose or a (1-&gt;4)-alpha-D-glucan.</text>
        <dbReference type="EC" id="2.4.1.25"/>
    </reaction>
</comment>
<evidence type="ECO:0000313" key="15">
    <source>
        <dbReference type="Proteomes" id="UP000226420"/>
    </source>
</evidence>
<evidence type="ECO:0000256" key="10">
    <source>
        <dbReference type="ARBA" id="ARBA00031423"/>
    </source>
</evidence>
<feature type="domain" description="MalQ N-terminal beta-sandwich" evidence="13">
    <location>
        <begin position="64"/>
        <end position="146"/>
    </location>
</feature>
<dbReference type="PANTHER" id="PTHR32438:SF5">
    <property type="entry name" value="4-ALPHA-GLUCANOTRANSFERASE DPE1, CHLOROPLASTIC_AMYLOPLASTIC"/>
    <property type="match status" value="1"/>
</dbReference>
<comment type="subcellular location">
    <subcellularLocation>
        <location evidence="2">Cytoplasm</location>
    </subcellularLocation>
</comment>
<evidence type="ECO:0000256" key="12">
    <source>
        <dbReference type="RuleBase" id="RU361207"/>
    </source>
</evidence>
<evidence type="ECO:0000256" key="6">
    <source>
        <dbReference type="ARBA" id="ARBA00022490"/>
    </source>
</evidence>
<accession>A0AAJ4W9A0</accession>
<evidence type="ECO:0000256" key="1">
    <source>
        <dbReference type="ARBA" id="ARBA00000439"/>
    </source>
</evidence>
<comment type="similarity">
    <text evidence="3 12">Belongs to the disproportionating enzyme family.</text>
</comment>
<evidence type="ECO:0000313" key="14">
    <source>
        <dbReference type="EMBL" id="SFC43418.1"/>
    </source>
</evidence>